<dbReference type="Proteomes" id="UP000502393">
    <property type="component" value="Segment"/>
</dbReference>
<gene>
    <name evidence="1" type="ORF">ARV3_gp15</name>
</gene>
<proteinExistence type="predicted"/>
<sequence length="74" mass="8760">MIEEYLRQKGFEPHYISILKEFLIEIKEALDENVSNYDLDEIINSIIEYFAITYKLQKTDLYQLVNDAIQDGVV</sequence>
<dbReference type="EMBL" id="MN876842">
    <property type="protein sequence ID" value="QJF12328.1"/>
    <property type="molecule type" value="Genomic_DNA"/>
</dbReference>
<name>A0A6M3VWQ3_9VIRU</name>
<evidence type="ECO:0000313" key="2">
    <source>
        <dbReference type="Proteomes" id="UP000502393"/>
    </source>
</evidence>
<protein>
    <submittedName>
        <fullName evidence="1">Uncharacterized protein</fullName>
    </submittedName>
</protein>
<keyword evidence="2" id="KW-1185">Reference proteome</keyword>
<organism evidence="1 2">
    <name type="scientific">Acidianus rod-shaped virus 3</name>
    <dbReference type="NCBI Taxonomy" id="2730617"/>
    <lineage>
        <taxon>Viruses</taxon>
        <taxon>Adnaviria</taxon>
        <taxon>Zilligvirae</taxon>
        <taxon>Taleaviricota</taxon>
        <taxon>Tokiviricetes</taxon>
        <taxon>Ligamenvirales</taxon>
        <taxon>Rudiviridae</taxon>
        <taxon>Hoswirudivirus</taxon>
        <taxon>Hoswirudivirus acidiani</taxon>
        <taxon>Hoswirudivirus ARV3</taxon>
    </lineage>
</organism>
<evidence type="ECO:0000313" key="1">
    <source>
        <dbReference type="EMBL" id="QJF12328.1"/>
    </source>
</evidence>
<accession>A0A6M3VWQ3</accession>
<reference evidence="1 2" key="1">
    <citation type="journal article" date="2020" name="ISME J.">
        <title>New virus isolates from Italian hydrothermal environments underscore the biogeographic pattern in archaeal virus communities.</title>
        <authorList>
            <person name="Baquero D.P."/>
            <person name="Contursi P."/>
            <person name="Piochi M."/>
            <person name="Bartolucci S."/>
            <person name="Liu Y."/>
            <person name="Cvirkaite-Krupovic V."/>
            <person name="Prangishvili D."/>
            <person name="Krupovic M."/>
        </authorList>
    </citation>
    <scope>NUCLEOTIDE SEQUENCE [LARGE SCALE GENOMIC DNA]</scope>
    <source>
        <strain evidence="1">9</strain>
    </source>
</reference>